<dbReference type="PRINTS" id="PR00862">
    <property type="entry name" value="PROLIGOPTASE"/>
</dbReference>
<dbReference type="EMBL" id="QAYG01000012">
    <property type="protein sequence ID" value="PTW55776.1"/>
    <property type="molecule type" value="Genomic_DNA"/>
</dbReference>
<dbReference type="PANTHER" id="PTHR11757:SF19">
    <property type="entry name" value="PROLYL ENDOPEPTIDASE-LIKE"/>
    <property type="match status" value="1"/>
</dbReference>
<dbReference type="AlphaFoldDB" id="A0A2T5UW88"/>
<dbReference type="InterPro" id="IPR051543">
    <property type="entry name" value="Serine_Peptidase_S9A"/>
</dbReference>
<evidence type="ECO:0000259" key="5">
    <source>
        <dbReference type="Pfam" id="PF00326"/>
    </source>
</evidence>
<reference evidence="7 8" key="1">
    <citation type="submission" date="2018-04" db="EMBL/GenBank/DDBJ databases">
        <title>Genomic Encyclopedia of Archaeal and Bacterial Type Strains, Phase II (KMG-II): from individual species to whole genera.</title>
        <authorList>
            <person name="Goeker M."/>
        </authorList>
    </citation>
    <scope>NUCLEOTIDE SEQUENCE [LARGE SCALE GENOMIC DNA]</scope>
    <source>
        <strain evidence="7 8">DSM 23382</strain>
    </source>
</reference>
<proteinExistence type="inferred from homology"/>
<feature type="domain" description="Peptidase S9 prolyl oligopeptidase catalytic" evidence="5">
    <location>
        <begin position="515"/>
        <end position="732"/>
    </location>
</feature>
<dbReference type="Gene3D" id="3.40.50.1820">
    <property type="entry name" value="alpha/beta hydrolase"/>
    <property type="match status" value="1"/>
</dbReference>
<dbReference type="SUPFAM" id="SSF53474">
    <property type="entry name" value="alpha/beta-Hydrolases"/>
    <property type="match status" value="1"/>
</dbReference>
<accession>A0A2T5UW88</accession>
<keyword evidence="2" id="KW-0645">Protease</keyword>
<evidence type="ECO:0000313" key="8">
    <source>
        <dbReference type="Proteomes" id="UP000244081"/>
    </source>
</evidence>
<evidence type="ECO:0000256" key="1">
    <source>
        <dbReference type="ARBA" id="ARBA00005228"/>
    </source>
</evidence>
<dbReference type="SUPFAM" id="SSF50993">
    <property type="entry name" value="Peptidase/esterase 'gauge' domain"/>
    <property type="match status" value="1"/>
</dbReference>
<gene>
    <name evidence="7" type="ORF">C8N35_112101</name>
</gene>
<dbReference type="Gene3D" id="2.130.10.120">
    <property type="entry name" value="Prolyl oligopeptidase, N-terminal domain"/>
    <property type="match status" value="1"/>
</dbReference>
<keyword evidence="4" id="KW-0720">Serine protease</keyword>
<comment type="similarity">
    <text evidence="1">Belongs to the peptidase S9A family.</text>
</comment>
<dbReference type="InterPro" id="IPR002470">
    <property type="entry name" value="Peptidase_S9A"/>
</dbReference>
<dbReference type="Pfam" id="PF00326">
    <property type="entry name" value="Peptidase_S9"/>
    <property type="match status" value="1"/>
</dbReference>
<comment type="caution">
    <text evidence="7">The sequence shown here is derived from an EMBL/GenBank/DDBJ whole genome shotgun (WGS) entry which is preliminary data.</text>
</comment>
<evidence type="ECO:0000313" key="7">
    <source>
        <dbReference type="EMBL" id="PTW55776.1"/>
    </source>
</evidence>
<evidence type="ECO:0000256" key="3">
    <source>
        <dbReference type="ARBA" id="ARBA00022801"/>
    </source>
</evidence>
<keyword evidence="3" id="KW-0378">Hydrolase</keyword>
<evidence type="ECO:0000256" key="4">
    <source>
        <dbReference type="ARBA" id="ARBA00022825"/>
    </source>
</evidence>
<dbReference type="PANTHER" id="PTHR11757">
    <property type="entry name" value="PROTEASE FAMILY S9A OLIGOPEPTIDASE"/>
    <property type="match status" value="1"/>
</dbReference>
<dbReference type="Proteomes" id="UP000244081">
    <property type="component" value="Unassembled WGS sequence"/>
</dbReference>
<keyword evidence="8" id="KW-1185">Reference proteome</keyword>
<dbReference type="InterPro" id="IPR001375">
    <property type="entry name" value="Peptidase_S9_cat"/>
</dbReference>
<name>A0A2T5UW88_9HYPH</name>
<dbReference type="GO" id="GO:0004252">
    <property type="term" value="F:serine-type endopeptidase activity"/>
    <property type="evidence" value="ECO:0007669"/>
    <property type="project" value="InterPro"/>
</dbReference>
<protein>
    <submittedName>
        <fullName evidence="7">Oligopeptidase B</fullName>
    </submittedName>
</protein>
<evidence type="ECO:0000256" key="2">
    <source>
        <dbReference type="ARBA" id="ARBA00022670"/>
    </source>
</evidence>
<dbReference type="GO" id="GO:0006508">
    <property type="term" value="P:proteolysis"/>
    <property type="evidence" value="ECO:0007669"/>
    <property type="project" value="UniProtKB-KW"/>
</dbReference>
<dbReference type="InterPro" id="IPR023302">
    <property type="entry name" value="Pept_S9A_N"/>
</dbReference>
<feature type="domain" description="Peptidase S9A N-terminal" evidence="6">
    <location>
        <begin position="47"/>
        <end position="456"/>
    </location>
</feature>
<sequence>MRAVISVNFEWLNLAITKGTGPKAGCLLPSMQSVVTSPSMEKTKMPPRAEKRLSAAVHHGITKSDDYAWLRADNWQEVMRDPGLLAADIRSYLEAENAYTDTAMTDTQALQETLFEELRGRIKQDDSSVPAPDGPYAYATRYEEGAQHPMVVRTPREGGEETVLLDANELARDKAYFRLAGVDHSTDHKLVAWSSDEAGSEFFTLRVRDAATGKDLSDEIPETSGGTVWANDGATLFYVWLDANHRPCKVFRHTVGTSREADVCVYEEKDPGFFVGVGKTQSGKYIAIDIHDHETSECWLIDADEPTGAPKLAAPRKTGEEYDIEHRGDTFYILTNANGAPDFKIVTAPADAPGRENWNDLVAHTPGRLILSLTLYENHMVRLERENSLPRIVISRLADGIEHEIAFGEEAYSLGAGGGYEFDTTLLRFSYSSMTTPTRVYDYDMDTRERTLRKEQEVPSGHNPDDYVTRRVMATADDGEKVPVTLLYGKDTPLNGTAPCLLYGYGSYGISIPASFSTNALSLVDRGFVYAVAHIRGGKDKGFAWYADGRRERKLNTFTDFIAAGEHLAKERFTARGKIIAQGGSAGGMLMGVVANRTPDLFAGIIAEVPFVDVLSTMLDDTLPLTPPEWPEWGNPIADETAYRYIAAYSPIDNVTAQDYPAILAVGGLTDPRVTYWEPAKWVATLRERKTNDNLLLLKTNMDAGHGGASGRFDRLKEVAFNWAFALKIAGKA</sequence>
<dbReference type="PROSITE" id="PS00708">
    <property type="entry name" value="PRO_ENDOPEP_SER"/>
    <property type="match status" value="1"/>
</dbReference>
<evidence type="ECO:0000259" key="6">
    <source>
        <dbReference type="Pfam" id="PF02897"/>
    </source>
</evidence>
<organism evidence="7 8">
    <name type="scientific">Breoghania corrubedonensis</name>
    <dbReference type="NCBI Taxonomy" id="665038"/>
    <lineage>
        <taxon>Bacteria</taxon>
        <taxon>Pseudomonadati</taxon>
        <taxon>Pseudomonadota</taxon>
        <taxon>Alphaproteobacteria</taxon>
        <taxon>Hyphomicrobiales</taxon>
        <taxon>Stappiaceae</taxon>
        <taxon>Breoghania</taxon>
    </lineage>
</organism>
<dbReference type="Pfam" id="PF02897">
    <property type="entry name" value="Peptidase_S9_N"/>
    <property type="match status" value="1"/>
</dbReference>
<dbReference type="InterPro" id="IPR029058">
    <property type="entry name" value="AB_hydrolase_fold"/>
</dbReference>
<dbReference type="InterPro" id="IPR002471">
    <property type="entry name" value="Pept_S9_AS"/>
</dbReference>